<dbReference type="GO" id="GO:0005743">
    <property type="term" value="C:mitochondrial inner membrane"/>
    <property type="evidence" value="ECO:0007669"/>
    <property type="project" value="UniProtKB-SubCell"/>
</dbReference>
<dbReference type="PANTHER" id="PTHR31586">
    <property type="entry name" value="CYTOCHROME C OXIDASE PROTEIN 20"/>
    <property type="match status" value="1"/>
</dbReference>
<protein>
    <recommendedName>
        <fullName evidence="3 9">Cytochrome c oxidase assembly protein COX20, mitochondrial</fullName>
    </recommendedName>
</protein>
<gene>
    <name evidence="11" type="ORF">BGT96224_4192</name>
</gene>
<evidence type="ECO:0000256" key="10">
    <source>
        <dbReference type="SAM" id="MobiDB-lite"/>
    </source>
</evidence>
<evidence type="ECO:0000256" key="8">
    <source>
        <dbReference type="ARBA" id="ARBA00023136"/>
    </source>
</evidence>
<feature type="compositionally biased region" description="Polar residues" evidence="10">
    <location>
        <begin position="29"/>
        <end position="54"/>
    </location>
</feature>
<reference evidence="12" key="1">
    <citation type="journal article" date="2013" name="Nat. Genet.">
        <title>The wheat powdery mildew genome shows the unique evolution of an obligate biotroph.</title>
        <authorList>
            <person name="Wicker T."/>
            <person name="Oberhaensli S."/>
            <person name="Parlange F."/>
            <person name="Buchmann J.P."/>
            <person name="Shatalina M."/>
            <person name="Roffler S."/>
            <person name="Ben-David R."/>
            <person name="Dolezel J."/>
            <person name="Simkova H."/>
            <person name="Schulze-Lefert P."/>
            <person name="Spanu P.D."/>
            <person name="Bruggmann R."/>
            <person name="Amselem J."/>
            <person name="Quesneville H."/>
            <person name="Ver Loren van Themaat E."/>
            <person name="Paape T."/>
            <person name="Shimizu K.K."/>
            <person name="Keller B."/>
        </authorList>
    </citation>
    <scope>NUCLEOTIDE SEQUENCE [LARGE SCALE GENOMIC DNA]</scope>
    <source>
        <strain evidence="12">96224</strain>
    </source>
</reference>
<evidence type="ECO:0000256" key="3">
    <source>
        <dbReference type="ARBA" id="ARBA00017689"/>
    </source>
</evidence>
<dbReference type="InterPro" id="IPR022533">
    <property type="entry name" value="Cox20"/>
</dbReference>
<keyword evidence="8 9" id="KW-0472">Membrane</keyword>
<accession>A0A656KGQ1</accession>
<keyword evidence="5 9" id="KW-0999">Mitochondrion inner membrane</keyword>
<evidence type="ECO:0000256" key="4">
    <source>
        <dbReference type="ARBA" id="ARBA00022692"/>
    </source>
</evidence>
<evidence type="ECO:0000256" key="5">
    <source>
        <dbReference type="ARBA" id="ARBA00022792"/>
    </source>
</evidence>
<dbReference type="OrthoDB" id="14603at2759"/>
<dbReference type="GO" id="GO:0033617">
    <property type="term" value="P:mitochondrial respiratory chain complex IV assembly"/>
    <property type="evidence" value="ECO:0007669"/>
    <property type="project" value="InterPro"/>
</dbReference>
<evidence type="ECO:0000256" key="7">
    <source>
        <dbReference type="ARBA" id="ARBA00023128"/>
    </source>
</evidence>
<dbReference type="AlphaFoldDB" id="A0A656KGQ1"/>
<comment type="similarity">
    <text evidence="2 9">Belongs to the COX20 family.</text>
</comment>
<name>A0A656KGQ1_BLUGR</name>
<proteinExistence type="inferred from homology"/>
<sequence length="191" mass="21144">MAGDIIDRRIEGSSSSKSISSEKKPVSSYKTYENFNTPPPSSNSLPEGSGQNTAGAIGRHEVPGLSEALSTVRLQDFKQVHMYPCVKDSLLLGIGGAFGIGGIRAIFGAPIPKAANWAVGTFAITAIAYHEFCQARRTIEKTQIKKIVEVMDIKKAEKEAALEAKRQERRKLKEEENTRQSAQMWKWKFWS</sequence>
<dbReference type="Pfam" id="PF12597">
    <property type="entry name" value="Cox20"/>
    <property type="match status" value="1"/>
</dbReference>
<evidence type="ECO:0000313" key="11">
    <source>
        <dbReference type="EMBL" id="EPQ62828.1"/>
    </source>
</evidence>
<organism evidence="11 12">
    <name type="scientific">Blumeria graminis f. sp. tritici 96224</name>
    <dbReference type="NCBI Taxonomy" id="1268274"/>
    <lineage>
        <taxon>Eukaryota</taxon>
        <taxon>Fungi</taxon>
        <taxon>Dikarya</taxon>
        <taxon>Ascomycota</taxon>
        <taxon>Pezizomycotina</taxon>
        <taxon>Leotiomycetes</taxon>
        <taxon>Erysiphales</taxon>
        <taxon>Erysiphaceae</taxon>
        <taxon>Blumeria</taxon>
    </lineage>
</organism>
<evidence type="ECO:0000313" key="12">
    <source>
        <dbReference type="Proteomes" id="UP000053110"/>
    </source>
</evidence>
<evidence type="ECO:0000256" key="2">
    <source>
        <dbReference type="ARBA" id="ARBA00009575"/>
    </source>
</evidence>
<comment type="function">
    <text evidence="9">Involved in the assembly of the cytochrome c oxidase complex.</text>
</comment>
<dbReference type="EMBL" id="KE375150">
    <property type="protein sequence ID" value="EPQ62828.1"/>
    <property type="molecule type" value="Genomic_DNA"/>
</dbReference>
<dbReference type="Proteomes" id="UP000053110">
    <property type="component" value="Unassembled WGS sequence"/>
</dbReference>
<feature type="region of interest" description="Disordered" evidence="10">
    <location>
        <begin position="1"/>
        <end position="57"/>
    </location>
</feature>
<keyword evidence="4" id="KW-0812">Transmembrane</keyword>
<dbReference type="PANTHER" id="PTHR31586:SF1">
    <property type="entry name" value="CYTOCHROME C OXIDASE ASSEMBLY PROTEIN COX20, MITOCHONDRIAL"/>
    <property type="match status" value="1"/>
</dbReference>
<keyword evidence="7 9" id="KW-0496">Mitochondrion</keyword>
<dbReference type="PIRSF" id="PIRSF007871">
    <property type="entry name" value="Cox20"/>
    <property type="match status" value="1"/>
</dbReference>
<comment type="subcellular location">
    <subcellularLocation>
        <location evidence="1 9">Mitochondrion inner membrane</location>
    </subcellularLocation>
</comment>
<keyword evidence="6" id="KW-1133">Transmembrane helix</keyword>
<evidence type="ECO:0000256" key="1">
    <source>
        <dbReference type="ARBA" id="ARBA00004273"/>
    </source>
</evidence>
<feature type="compositionally biased region" description="Basic and acidic residues" evidence="10">
    <location>
        <begin position="1"/>
        <end position="11"/>
    </location>
</feature>
<evidence type="ECO:0000256" key="9">
    <source>
        <dbReference type="PIRNR" id="PIRNR007871"/>
    </source>
</evidence>
<evidence type="ECO:0000256" key="6">
    <source>
        <dbReference type="ARBA" id="ARBA00022989"/>
    </source>
</evidence>